<dbReference type="Pfam" id="PF13419">
    <property type="entry name" value="HAD_2"/>
    <property type="match status" value="1"/>
</dbReference>
<protein>
    <recommendedName>
        <fullName evidence="3">HAD family hydrolase</fullName>
    </recommendedName>
</protein>
<dbReference type="InterPro" id="IPR050155">
    <property type="entry name" value="HAD-like_hydrolase_sf"/>
</dbReference>
<name>A0A2M8EW34_9BACT</name>
<evidence type="ECO:0008006" key="3">
    <source>
        <dbReference type="Google" id="ProtNLM"/>
    </source>
</evidence>
<proteinExistence type="predicted"/>
<sequence length="210" mass="24352">MNPSCNRFCPRLSSRQCSFHRVKLGSTVRCRDPSSSATYCTHFSILYTDYYYMKAILFDVDGTLLDTTEYIYKAFEYSLKKHHKPLKREYIGTIMGKPLEECYRILTSIDDVSQLAQSHNDFQKQNPHLSVPFPNTLKVLRSLKKSNYHIAAVTTRKKNTAIETLQQSGLFQYLDYIVTIDDVVYPKPHPESIQRALDYFGVSPKEAITW</sequence>
<evidence type="ECO:0000313" key="2">
    <source>
        <dbReference type="Proteomes" id="UP000231383"/>
    </source>
</evidence>
<dbReference type="InterPro" id="IPR023214">
    <property type="entry name" value="HAD_sf"/>
</dbReference>
<dbReference type="Proteomes" id="UP000231383">
    <property type="component" value="Unassembled WGS sequence"/>
</dbReference>
<comment type="caution">
    <text evidence="1">The sequence shown here is derived from an EMBL/GenBank/DDBJ whole genome shotgun (WGS) entry which is preliminary data.</text>
</comment>
<dbReference type="EMBL" id="PFSC01000197">
    <property type="protein sequence ID" value="PJC30077.1"/>
    <property type="molecule type" value="Genomic_DNA"/>
</dbReference>
<dbReference type="AlphaFoldDB" id="A0A2M8EW34"/>
<accession>A0A2M8EW34</accession>
<dbReference type="InterPro" id="IPR006439">
    <property type="entry name" value="HAD-SF_hydro_IA"/>
</dbReference>
<gene>
    <name evidence="1" type="ORF">CO051_07590</name>
</gene>
<dbReference type="InterPro" id="IPR041492">
    <property type="entry name" value="HAD_2"/>
</dbReference>
<dbReference type="Gene3D" id="1.10.150.240">
    <property type="entry name" value="Putative phosphatase, domain 2"/>
    <property type="match status" value="1"/>
</dbReference>
<dbReference type="PANTHER" id="PTHR43434:SF1">
    <property type="entry name" value="PHOSPHOGLYCOLATE PHOSPHATASE"/>
    <property type="match status" value="1"/>
</dbReference>
<reference evidence="2" key="1">
    <citation type="submission" date="2017-09" db="EMBL/GenBank/DDBJ databases">
        <title>Depth-based differentiation of microbial function through sediment-hosted aquifers and enrichment of novel symbionts in the deep terrestrial subsurface.</title>
        <authorList>
            <person name="Probst A.J."/>
            <person name="Ladd B."/>
            <person name="Jarett J.K."/>
            <person name="Geller-Mcgrath D.E."/>
            <person name="Sieber C.M.K."/>
            <person name="Emerson J.B."/>
            <person name="Anantharaman K."/>
            <person name="Thomas B.C."/>
            <person name="Malmstrom R."/>
            <person name="Stieglmeier M."/>
            <person name="Klingl A."/>
            <person name="Woyke T."/>
            <person name="Ryan C.M."/>
            <person name="Banfield J.F."/>
        </authorList>
    </citation>
    <scope>NUCLEOTIDE SEQUENCE [LARGE SCALE GENOMIC DNA]</scope>
</reference>
<dbReference type="SUPFAM" id="SSF56784">
    <property type="entry name" value="HAD-like"/>
    <property type="match status" value="1"/>
</dbReference>
<organism evidence="1 2">
    <name type="scientific">Candidatus Roizmanbacteria bacterium CG_4_9_14_0_2_um_filter_39_13</name>
    <dbReference type="NCBI Taxonomy" id="1974839"/>
    <lineage>
        <taxon>Bacteria</taxon>
        <taxon>Candidatus Roizmaniibacteriota</taxon>
    </lineage>
</organism>
<dbReference type="GO" id="GO:0006281">
    <property type="term" value="P:DNA repair"/>
    <property type="evidence" value="ECO:0007669"/>
    <property type="project" value="TreeGrafter"/>
</dbReference>
<dbReference type="NCBIfam" id="TIGR01549">
    <property type="entry name" value="HAD-SF-IA-v1"/>
    <property type="match status" value="1"/>
</dbReference>
<dbReference type="SFLD" id="SFLDG01129">
    <property type="entry name" value="C1.5:_HAD__Beta-PGM__Phosphata"/>
    <property type="match status" value="1"/>
</dbReference>
<evidence type="ECO:0000313" key="1">
    <source>
        <dbReference type="EMBL" id="PJC30077.1"/>
    </source>
</evidence>
<dbReference type="Gene3D" id="3.40.50.1000">
    <property type="entry name" value="HAD superfamily/HAD-like"/>
    <property type="match status" value="1"/>
</dbReference>
<dbReference type="GO" id="GO:0008967">
    <property type="term" value="F:phosphoglycolate phosphatase activity"/>
    <property type="evidence" value="ECO:0007669"/>
    <property type="project" value="TreeGrafter"/>
</dbReference>
<dbReference type="SFLD" id="SFLDS00003">
    <property type="entry name" value="Haloacid_Dehalogenase"/>
    <property type="match status" value="1"/>
</dbReference>
<dbReference type="PANTHER" id="PTHR43434">
    <property type="entry name" value="PHOSPHOGLYCOLATE PHOSPHATASE"/>
    <property type="match status" value="1"/>
</dbReference>
<dbReference type="InterPro" id="IPR036412">
    <property type="entry name" value="HAD-like_sf"/>
</dbReference>
<dbReference type="InterPro" id="IPR023198">
    <property type="entry name" value="PGP-like_dom2"/>
</dbReference>